<reference evidence="7 9" key="2">
    <citation type="submission" date="2018-06" db="EMBL/GenBank/DDBJ databases">
        <authorList>
            <consortium name="Pathogen Informatics"/>
            <person name="Doyle S."/>
        </authorList>
    </citation>
    <scope>NUCLEOTIDE SEQUENCE [LARGE SCALE GENOMIC DNA]</scope>
    <source>
        <strain evidence="7 9">NCTC12437</strain>
    </source>
</reference>
<keyword evidence="1" id="KW-1003">Cell membrane</keyword>
<dbReference type="Proteomes" id="UP000054735">
    <property type="component" value="Unassembled WGS sequence"/>
</dbReference>
<dbReference type="InterPro" id="IPR027417">
    <property type="entry name" value="P-loop_NTPase"/>
</dbReference>
<dbReference type="InterPro" id="IPR000185">
    <property type="entry name" value="SecA"/>
</dbReference>
<dbReference type="EMBL" id="UGNW01000001">
    <property type="protein sequence ID" value="STX31888.1"/>
    <property type="molecule type" value="Genomic_DNA"/>
</dbReference>
<feature type="region of interest" description="Disordered" evidence="4">
    <location>
        <begin position="2356"/>
        <end position="2388"/>
    </location>
</feature>
<dbReference type="Gene3D" id="3.40.50.300">
    <property type="entry name" value="P-loop containing nucleotide triphosphate hydrolases"/>
    <property type="match status" value="2"/>
</dbReference>
<dbReference type="Pfam" id="PF07517">
    <property type="entry name" value="SecA_DEAD"/>
    <property type="match status" value="1"/>
</dbReference>
<dbReference type="STRING" id="28083.Lbir_0535"/>
<dbReference type="GO" id="GO:0017038">
    <property type="term" value="P:protein import"/>
    <property type="evidence" value="ECO:0007669"/>
    <property type="project" value="InterPro"/>
</dbReference>
<evidence type="ECO:0000256" key="1">
    <source>
        <dbReference type="ARBA" id="ARBA00022475"/>
    </source>
</evidence>
<dbReference type="EMBL" id="LNXT01000006">
    <property type="protein sequence ID" value="KTC75161.1"/>
    <property type="molecule type" value="Genomic_DNA"/>
</dbReference>
<protein>
    <submittedName>
        <fullName evidence="7">Coiled-coil protein</fullName>
    </submittedName>
</protein>
<dbReference type="GO" id="GO:0006886">
    <property type="term" value="P:intracellular protein transport"/>
    <property type="evidence" value="ECO:0007669"/>
    <property type="project" value="InterPro"/>
</dbReference>
<dbReference type="GO" id="GO:0005524">
    <property type="term" value="F:ATP binding"/>
    <property type="evidence" value="ECO:0007669"/>
    <property type="project" value="InterPro"/>
</dbReference>
<keyword evidence="3" id="KW-0811">Translocation</keyword>
<evidence type="ECO:0000313" key="7">
    <source>
        <dbReference type="EMBL" id="STX31888.1"/>
    </source>
</evidence>
<dbReference type="InterPro" id="IPR014018">
    <property type="entry name" value="SecA_motor_DEAD"/>
</dbReference>
<keyword evidence="8" id="KW-1185">Reference proteome</keyword>
<evidence type="ECO:0000313" key="8">
    <source>
        <dbReference type="Proteomes" id="UP000054735"/>
    </source>
</evidence>
<feature type="domain" description="SecA family profile" evidence="5">
    <location>
        <begin position="1359"/>
        <end position="1961"/>
    </location>
</feature>
<evidence type="ECO:0000256" key="4">
    <source>
        <dbReference type="SAM" id="MobiDB-lite"/>
    </source>
</evidence>
<evidence type="ECO:0000256" key="2">
    <source>
        <dbReference type="ARBA" id="ARBA00022927"/>
    </source>
</evidence>
<sequence>MLKKVQISDTELITMEKQLKALASSNFPLHLTVQKIMNDLDLSQLQEFIKQEKPFPFAKLSLQINPQMLDNPHFLDCLSRLNDVQSFSLELVFPERIADAAAVTRQLNQQIAPAVKYPIHISPADTFSLITFQSIIIANIQEKNRHFVAPLPRNPGSRRSLDADDPIAREIKLKQLIRQNKLQAENRSRYIHAEIQHVETTEQQTVYEEVAEAQIDAQEIQAYSGRLIGFDEFKEPQYSNIVREVTGSAQISNHLYNLLRTELFANLPHAIKFVSPLAAEQLAENLPALASLNKENLPHGFLLKKTQFGELVLDFDPLLEKEEVNSWTPPGTSAELSIKAVYDLQLNEEDVRAWINDPEISEMLCPQGKPYSTPGHLINLWIYHGETGVSSFFNDLRGSTSKSPGLLKFIIQNYLTHFPQWEHLYNKKCFFQSLEKMSHYDKTKLNCFKKFLENTGSSRHDLSETLTAFEMFWSSLQILCLEKKVSIEGINADWSTPNGGHPRVYMERLLFILKNARDLDDQFKGLEGLCLTNYEAYYAARYEGFKSVHRAMRFHYDPEQRDARPFNPNFSFYPVDFKSLLDKYILSKEYDIGFYPKSSKNLWLINCENELPQPLDLNALRASGLAIPYCGNDFIPPYKLYHAEGEHLNLVCEEKPVRFSKEQIYALALRWIGMQSSGITVHSLKAQFDDFSSNYWEEISLSSELLTTLFLVSHERFKGDTPLKKLLTTLNRAVIHPEVIIQGMKLLNELYHLDVKLNEAEGAMLFESISGMNSAEFEGLRISKTECITKLLHQLKLNKFAVFKLFEYRMKHTNPKWPFLYALDTAELLAEDPLVAAVYRDDLLLFSGLVNSSTQSHYFHARKDRNAKEKVEKVREYFHKAAEQPQPNNFEYAIKMILQARSWFSYDKFLSAFAEIDKLQSFDNQQVKSILQKYEFSLGVELPAVLTKDNADLKAIMIDLILALQQVKNAAPALRDPEYYSARSISELQQILNPLWSEVGVLLAVAGKVLFQKVLKDTVELIIKNAFASSDEERLLNTIGQKISQTPDFSEYSNFEKVNKIDNEANRLAGLFRQIAKNPFVNECQQEFAALFEKIDYSKIDYETWFVLLNLLITMPQRNFLSLLELLFIDNQLLGNKAKTLALLNHLGVLNRHCVPSQYLDAFTRLFIANPDINFDQLLTSLTGAYEKNNRDPVLELVLSQSIPYQSIIEILQFSENIIEPREKLSLLLKELISVNKLDGLLEELRAIEPETRTRVLALISWGHALCRLPASGQKRVDYSRLVTILAQLPAEHVQSLHRLYQSSPVSADCLLNALEVYDKSQPFEQFLLAFERAPFGKRDLSAQFSISEVERVINKSKDLGNGSLYRYQYRKQLMESFLFVNAIGKELPVYNNKAAKELSNKELQHCFLDLKRGAIASVSPFQKRLLALGLMREAMYRATGEFPYSTQIIALIDAMMHEGDFISNIDTGQGKSLSDSMKAALLWLDSDRVDVTTSSLVDAQRDIVNYGPFFQLLGIPCSETAISSISSTTSFQTAGVNFSTVAQLSLFFAKCKVQGLEIESEDTRVSLVVNESDDSILNNRVINRLATPDGSGISYGQEWIYYAINEFVTQSGFLDNSKTTAAEDIDNLKVYLKAKGMELKKPVRFVDKLNDYQYLSWLESALSVNFLLKENFDYVIPEGYEKKLINGVEFRSRVTKILMKDGKTSPDSVFGNGMQQLLYARLNKERNSEEFVIEPLHKTIISSNNKNFIDRYRRKKGYIWGSSGTVGSTTEVEEQTSKYGFEFGKAVPHQKQQLSWFSPRFYENEQTQFAQLMQDLTARDLNENTAPSLVFFKDIETATRFFNALQAKNPKAFPLQLYTGIGREEDFIKNAGLPGMITISTSALGRNTDIHYNKNIGLNVWHTYVDSVRGMGQKSGRTGRQGSAGEVHFYFNRSELGGKSIEAIQAELDATAAVERNVNEELYDIIGYFFSRIEALSDKQFTHGKTRFYREAWADFSSMTEFRFREIRHTSSYNKEVFLNEVLVAFQQMMGREVIESVPVVTIDGLKTHLDSRYPIRESYYVYEKPLELKECTPPVDIAYQMLQFTSENENPEETRAQVKKKLALLFSNLQKNNYFELTQEYAKYLVTCKLTKEVIVEAHKEFISEFLQNHTKETSFAQRWFGFESQLSKIACNEGYLLTFHALANISCQQETEQVRAATLSLLNEYLECSWFINASRKSWVKTIKEEINRAENTDAIVKCLSEIQIEIAEQDVATNRQAFKPLHFFGNSRLQNTISKSIQLATAVSGKPTADELIEGLSPVMAKTVDMAKDDLTIDQLKKISSSKKKDKANASVLNTCLESALAIKNRQSPGGMTGRCAFFDARRGSDNPRGASHPESPRRIPRVP</sequence>
<gene>
    <name evidence="7" type="primary">secA_3</name>
    <name evidence="6" type="ORF">Lbir_0535</name>
    <name evidence="7" type="ORF">NCTC12437_01663</name>
</gene>
<dbReference type="GO" id="GO:0016020">
    <property type="term" value="C:membrane"/>
    <property type="evidence" value="ECO:0007669"/>
    <property type="project" value="InterPro"/>
</dbReference>
<dbReference type="RefSeq" id="WP_058522651.1">
    <property type="nucleotide sequence ID" value="NZ_CAAAHV010000006.1"/>
</dbReference>
<proteinExistence type="predicted"/>
<organism evidence="7 9">
    <name type="scientific">Legionella birminghamensis</name>
    <dbReference type="NCBI Taxonomy" id="28083"/>
    <lineage>
        <taxon>Bacteria</taxon>
        <taxon>Pseudomonadati</taxon>
        <taxon>Pseudomonadota</taxon>
        <taxon>Gammaproteobacteria</taxon>
        <taxon>Legionellales</taxon>
        <taxon>Legionellaceae</taxon>
        <taxon>Legionella</taxon>
    </lineage>
</organism>
<reference evidence="6 8" key="1">
    <citation type="submission" date="2015-11" db="EMBL/GenBank/DDBJ databases">
        <title>Genomic analysis of 38 Legionella species identifies large and diverse effector repertoires.</title>
        <authorList>
            <person name="Burstein D."/>
            <person name="Amaro F."/>
            <person name="Zusman T."/>
            <person name="Lifshitz Z."/>
            <person name="Cohen O."/>
            <person name="Gilbert J.A."/>
            <person name="Pupko T."/>
            <person name="Shuman H.A."/>
            <person name="Segal G."/>
        </authorList>
    </citation>
    <scope>NUCLEOTIDE SEQUENCE [LARGE SCALE GENOMIC DNA]</scope>
    <source>
        <strain evidence="6 8">CDC#1407-AL-14</strain>
    </source>
</reference>
<keyword evidence="1" id="KW-0472">Membrane</keyword>
<accession>A0A378I9J2</accession>
<dbReference type="PANTHER" id="PTHR30612:SF0">
    <property type="entry name" value="CHLOROPLAST PROTEIN-TRANSPORTING ATPASE"/>
    <property type="match status" value="1"/>
</dbReference>
<evidence type="ECO:0000313" key="9">
    <source>
        <dbReference type="Proteomes" id="UP000255066"/>
    </source>
</evidence>
<evidence type="ECO:0000256" key="3">
    <source>
        <dbReference type="ARBA" id="ARBA00023010"/>
    </source>
</evidence>
<dbReference type="PANTHER" id="PTHR30612">
    <property type="entry name" value="SECA INNER MEMBRANE COMPONENT OF SEC PROTEIN SECRETION SYSTEM"/>
    <property type="match status" value="1"/>
</dbReference>
<evidence type="ECO:0000313" key="6">
    <source>
        <dbReference type="EMBL" id="KTC75161.1"/>
    </source>
</evidence>
<evidence type="ECO:0000259" key="5">
    <source>
        <dbReference type="PROSITE" id="PS51196"/>
    </source>
</evidence>
<dbReference type="PROSITE" id="PS51196">
    <property type="entry name" value="SECA_MOTOR_DEAD"/>
    <property type="match status" value="1"/>
</dbReference>
<dbReference type="GO" id="GO:0006605">
    <property type="term" value="P:protein targeting"/>
    <property type="evidence" value="ECO:0007669"/>
    <property type="project" value="InterPro"/>
</dbReference>
<dbReference type="Proteomes" id="UP000255066">
    <property type="component" value="Unassembled WGS sequence"/>
</dbReference>
<dbReference type="SUPFAM" id="SSF52540">
    <property type="entry name" value="P-loop containing nucleoside triphosphate hydrolases"/>
    <property type="match status" value="2"/>
</dbReference>
<dbReference type="InterPro" id="IPR011115">
    <property type="entry name" value="SecA_DEAD"/>
</dbReference>
<keyword evidence="2" id="KW-0813">Transport</keyword>
<name>A0A378I9J2_9GAMM</name>
<keyword evidence="2" id="KW-0653">Protein transport</keyword>